<proteinExistence type="predicted"/>
<accession>A0ACB8QFL3</accession>
<evidence type="ECO:0000313" key="1">
    <source>
        <dbReference type="EMBL" id="KAI0030437.1"/>
    </source>
</evidence>
<protein>
    <submittedName>
        <fullName evidence="1">Uncharacterized protein</fullName>
    </submittedName>
</protein>
<comment type="caution">
    <text evidence="1">The sequence shown here is derived from an EMBL/GenBank/DDBJ whole genome shotgun (WGS) entry which is preliminary data.</text>
</comment>
<keyword evidence="2" id="KW-1185">Reference proteome</keyword>
<sequence>MAEYDEAFTSLSQRLRRKIDLAFDNAAGISLGHATGAGMKASPPAPGGFLPDEGAAPGGFMLDDDAAGRFLPSSPTVSQGFIPPSLPAPEARRPSPDDLIPLSKIPHALQLLDLPPSDEEVLSVFRHAASGWGEYGSEEGEESVNRRDWRAVCSALLGEDEETDEPSVRVNGAEQEREADEDEFNRILMDVDDSEGDGSSDEYIEEITRPKKRGSHTRARTSARKTHVRRAKNQISESEDDGDVTNQPLTARQKRECLNAFALFFPDVPVEILPQRRLGVKELIQAANLLKEGMKVEEMIEMLEMFSSTPDKTVGLPDFERMMVTARMA</sequence>
<name>A0ACB8QFL3_9AGAM</name>
<reference evidence="1" key="2">
    <citation type="journal article" date="2022" name="New Phytol.">
        <title>Evolutionary transition to the ectomycorrhizal habit in the genomes of a hyperdiverse lineage of mushroom-forming fungi.</title>
        <authorList>
            <person name="Looney B."/>
            <person name="Miyauchi S."/>
            <person name="Morin E."/>
            <person name="Drula E."/>
            <person name="Courty P.E."/>
            <person name="Kohler A."/>
            <person name="Kuo A."/>
            <person name="LaButti K."/>
            <person name="Pangilinan J."/>
            <person name="Lipzen A."/>
            <person name="Riley R."/>
            <person name="Andreopoulos W."/>
            <person name="He G."/>
            <person name="Johnson J."/>
            <person name="Nolan M."/>
            <person name="Tritt A."/>
            <person name="Barry K.W."/>
            <person name="Grigoriev I.V."/>
            <person name="Nagy L.G."/>
            <person name="Hibbett D."/>
            <person name="Henrissat B."/>
            <person name="Matheny P.B."/>
            <person name="Labbe J."/>
            <person name="Martin F.M."/>
        </authorList>
    </citation>
    <scope>NUCLEOTIDE SEQUENCE</scope>
    <source>
        <strain evidence="1">EC-137</strain>
    </source>
</reference>
<evidence type="ECO:0000313" key="2">
    <source>
        <dbReference type="Proteomes" id="UP000814128"/>
    </source>
</evidence>
<reference evidence="1" key="1">
    <citation type="submission" date="2021-02" db="EMBL/GenBank/DDBJ databases">
        <authorList>
            <consortium name="DOE Joint Genome Institute"/>
            <person name="Ahrendt S."/>
            <person name="Looney B.P."/>
            <person name="Miyauchi S."/>
            <person name="Morin E."/>
            <person name="Drula E."/>
            <person name="Courty P.E."/>
            <person name="Chicoki N."/>
            <person name="Fauchery L."/>
            <person name="Kohler A."/>
            <person name="Kuo A."/>
            <person name="Labutti K."/>
            <person name="Pangilinan J."/>
            <person name="Lipzen A."/>
            <person name="Riley R."/>
            <person name="Andreopoulos W."/>
            <person name="He G."/>
            <person name="Johnson J."/>
            <person name="Barry K.W."/>
            <person name="Grigoriev I.V."/>
            <person name="Nagy L."/>
            <person name="Hibbett D."/>
            <person name="Henrissat B."/>
            <person name="Matheny P.B."/>
            <person name="Labbe J."/>
            <person name="Martin F."/>
        </authorList>
    </citation>
    <scope>NUCLEOTIDE SEQUENCE</scope>
    <source>
        <strain evidence="1">EC-137</strain>
    </source>
</reference>
<dbReference type="Proteomes" id="UP000814128">
    <property type="component" value="Unassembled WGS sequence"/>
</dbReference>
<organism evidence="1 2">
    <name type="scientific">Vararia minispora EC-137</name>
    <dbReference type="NCBI Taxonomy" id="1314806"/>
    <lineage>
        <taxon>Eukaryota</taxon>
        <taxon>Fungi</taxon>
        <taxon>Dikarya</taxon>
        <taxon>Basidiomycota</taxon>
        <taxon>Agaricomycotina</taxon>
        <taxon>Agaricomycetes</taxon>
        <taxon>Russulales</taxon>
        <taxon>Lachnocladiaceae</taxon>
        <taxon>Vararia</taxon>
    </lineage>
</organism>
<dbReference type="EMBL" id="MU273622">
    <property type="protein sequence ID" value="KAI0030437.1"/>
    <property type="molecule type" value="Genomic_DNA"/>
</dbReference>
<gene>
    <name evidence="1" type="ORF">K488DRAFT_54266</name>
</gene>